<feature type="compositionally biased region" description="Polar residues" evidence="1">
    <location>
        <begin position="110"/>
        <end position="120"/>
    </location>
</feature>
<dbReference type="AlphaFoldDB" id="A0A5B7F8H3"/>
<keyword evidence="3" id="KW-1185">Reference proteome</keyword>
<evidence type="ECO:0000313" key="2">
    <source>
        <dbReference type="EMBL" id="MPC40854.1"/>
    </source>
</evidence>
<proteinExistence type="predicted"/>
<reference evidence="2" key="1">
    <citation type="submission" date="2019-05" db="EMBL/GenBank/DDBJ databases">
        <title>Another draft genome of Portunus trituberculatus and its Hox gene families provides insights of decapod evolution.</title>
        <authorList>
            <person name="Jeong J.-H."/>
            <person name="Song I."/>
            <person name="Kim S."/>
            <person name="Choi T."/>
            <person name="Kim D."/>
            <person name="Ryu S."/>
            <person name="Kim W."/>
        </authorList>
    </citation>
    <scope>NUCLEOTIDE SEQUENCE [LARGE SCALE GENOMIC DNA]</scope>
    <source>
        <tissue evidence="2">Muscle</tissue>
    </source>
</reference>
<name>A0A5B7F8H3_PORTR</name>
<comment type="caution">
    <text evidence="2">The sequence shown here is derived from an EMBL/GenBank/DDBJ whole genome shotgun (WGS) entry which is preliminary data.</text>
</comment>
<evidence type="ECO:0000256" key="1">
    <source>
        <dbReference type="SAM" id="MobiDB-lite"/>
    </source>
</evidence>
<sequence>MSRSRKAGRCVLRLKTTCARQNWQRGACKGVVGRSTAANVKVVTNMRPSYEVKRLHHHVLGSSSYAGRVQGFAMNKASLPALLDPASSSHRHKYHKSYGPMRCIAPAGTKSPTQLHGPTS</sequence>
<protein>
    <submittedName>
        <fullName evidence="2">Uncharacterized protein</fullName>
    </submittedName>
</protein>
<organism evidence="2 3">
    <name type="scientific">Portunus trituberculatus</name>
    <name type="common">Swimming crab</name>
    <name type="synonym">Neptunus trituberculatus</name>
    <dbReference type="NCBI Taxonomy" id="210409"/>
    <lineage>
        <taxon>Eukaryota</taxon>
        <taxon>Metazoa</taxon>
        <taxon>Ecdysozoa</taxon>
        <taxon>Arthropoda</taxon>
        <taxon>Crustacea</taxon>
        <taxon>Multicrustacea</taxon>
        <taxon>Malacostraca</taxon>
        <taxon>Eumalacostraca</taxon>
        <taxon>Eucarida</taxon>
        <taxon>Decapoda</taxon>
        <taxon>Pleocyemata</taxon>
        <taxon>Brachyura</taxon>
        <taxon>Eubrachyura</taxon>
        <taxon>Portunoidea</taxon>
        <taxon>Portunidae</taxon>
        <taxon>Portuninae</taxon>
        <taxon>Portunus</taxon>
    </lineage>
</organism>
<accession>A0A5B7F8H3</accession>
<gene>
    <name evidence="2" type="ORF">E2C01_034427</name>
</gene>
<dbReference type="EMBL" id="VSRR010004838">
    <property type="protein sequence ID" value="MPC40854.1"/>
    <property type="molecule type" value="Genomic_DNA"/>
</dbReference>
<dbReference type="Proteomes" id="UP000324222">
    <property type="component" value="Unassembled WGS sequence"/>
</dbReference>
<feature type="region of interest" description="Disordered" evidence="1">
    <location>
        <begin position="100"/>
        <end position="120"/>
    </location>
</feature>
<evidence type="ECO:0000313" key="3">
    <source>
        <dbReference type="Proteomes" id="UP000324222"/>
    </source>
</evidence>